<dbReference type="RefSeq" id="WP_061429842.1">
    <property type="nucleotide sequence ID" value="NZ_CATNZX010000014.1"/>
</dbReference>
<evidence type="ECO:0000256" key="1">
    <source>
        <dbReference type="SAM" id="Phobius"/>
    </source>
</evidence>
<keyword evidence="2" id="KW-0614">Plasmid</keyword>
<protein>
    <submittedName>
        <fullName evidence="2">Uncharacterized protein</fullName>
    </submittedName>
</protein>
<dbReference type="EMBL" id="CP013615">
    <property type="protein sequence ID" value="AMN31256.1"/>
    <property type="molecule type" value="Genomic_DNA"/>
</dbReference>
<sequence length="187" mass="21792">MNILPLKISLFFLMLLPYSIYMVLGITTYENIYANLAYMLLICSLTSIAYSIYFFKIKIRKPINNFNKYILTYVDVKKETIKPQNFIVINTILLILSNRLKPTKQSIIVIVLLLILVGITHIKNSLYVENSLLELFGLNVYIGTAIFEDNIKRNVTLLYNNNVYKDDNCIYFVSNLENDIYFINSNK</sequence>
<dbReference type="Proteomes" id="UP000070260">
    <property type="component" value="Plasmid pJFP838A"/>
</dbReference>
<organism evidence="2 3">
    <name type="scientific">Clostridium perfringens</name>
    <dbReference type="NCBI Taxonomy" id="1502"/>
    <lineage>
        <taxon>Bacteria</taxon>
        <taxon>Bacillati</taxon>
        <taxon>Bacillota</taxon>
        <taxon>Clostridia</taxon>
        <taxon>Eubacteriales</taxon>
        <taxon>Clostridiaceae</taxon>
        <taxon>Clostridium</taxon>
    </lineage>
</organism>
<accession>A0A140GRU7</accession>
<dbReference type="PATRIC" id="fig|1502.177.peg.3550"/>
<evidence type="ECO:0000313" key="3">
    <source>
        <dbReference type="Proteomes" id="UP000070260"/>
    </source>
</evidence>
<keyword evidence="1" id="KW-1133">Transmembrane helix</keyword>
<name>A0A140GRU7_CLOPF</name>
<keyword evidence="1" id="KW-0472">Membrane</keyword>
<reference evidence="2 3" key="1">
    <citation type="journal article" date="2016" name="PLoS ONE">
        <title>Plasmid Characterization and Chromosome Analysis of Two netF+ Clostridium perfringens Isolates Associated with Foal and Canine Necrotizing Enteritis.</title>
        <authorList>
            <person name="Mehdizadeh Gohari I."/>
            <person name="Kropinski A.M."/>
            <person name="Weese S.J."/>
            <person name="Parreira V.R."/>
            <person name="Whitehead A.E."/>
            <person name="Boerlin P."/>
            <person name="Prescott J.F."/>
        </authorList>
    </citation>
    <scope>NUCLEOTIDE SEQUENCE [LARGE SCALE GENOMIC DNA]</scope>
    <source>
        <strain evidence="2 3">JP838</strain>
        <plasmid evidence="3">Plasmid pJFP838A</plasmid>
    </source>
</reference>
<feature type="transmembrane region" description="Helical" evidence="1">
    <location>
        <begin position="7"/>
        <end position="26"/>
    </location>
</feature>
<geneLocation type="plasmid" evidence="2 3">
    <name>pJFP838A</name>
</geneLocation>
<evidence type="ECO:0000313" key="2">
    <source>
        <dbReference type="EMBL" id="AMN31256.1"/>
    </source>
</evidence>
<proteinExistence type="predicted"/>
<gene>
    <name evidence="2" type="ORF">JFP838_pA0340</name>
</gene>
<feature type="transmembrane region" description="Helical" evidence="1">
    <location>
        <begin position="107"/>
        <end position="128"/>
    </location>
</feature>
<keyword evidence="1" id="KW-0812">Transmembrane</keyword>
<dbReference type="AlphaFoldDB" id="A0A140GRU7"/>
<feature type="transmembrane region" description="Helical" evidence="1">
    <location>
        <begin position="32"/>
        <end position="55"/>
    </location>
</feature>